<proteinExistence type="predicted"/>
<evidence type="ECO:0000313" key="3">
    <source>
        <dbReference type="Proteomes" id="UP000076532"/>
    </source>
</evidence>
<gene>
    <name evidence="2" type="ORF">FIBSPDRAFT_939693</name>
</gene>
<feature type="compositionally biased region" description="Acidic residues" evidence="1">
    <location>
        <begin position="98"/>
        <end position="107"/>
    </location>
</feature>
<evidence type="ECO:0000313" key="2">
    <source>
        <dbReference type="EMBL" id="KZP07112.1"/>
    </source>
</evidence>
<sequence length="236" mass="26510">MTPAFQRFDNTVLKLAPEWLGQASNGNIFTVRDDLLQDIDEGKSGVPRAFVILRRQKFQCERRVMERREGVRHEIDSPRPPKAIDALSSETHLKGSEGDGDDDDDEQNIPITPPQGADVKMLSNEIISAVIADPPSVNPESSQEKSHHDSASSAKPILADQGVRPVYSQIWEWLLTVFELLLRSCKRVTLVETFTQIVSVDGNNFFYIPPVGLQSLAKRRYMEWRSSLQSAAVGMY</sequence>
<dbReference type="Proteomes" id="UP000076532">
    <property type="component" value="Unassembled WGS sequence"/>
</dbReference>
<accession>A0A167XDV9</accession>
<reference evidence="2 3" key="1">
    <citation type="journal article" date="2016" name="Mol. Biol. Evol.">
        <title>Comparative Genomics of Early-Diverging Mushroom-Forming Fungi Provides Insights into the Origins of Lignocellulose Decay Capabilities.</title>
        <authorList>
            <person name="Nagy L.G."/>
            <person name="Riley R."/>
            <person name="Tritt A."/>
            <person name="Adam C."/>
            <person name="Daum C."/>
            <person name="Floudas D."/>
            <person name="Sun H."/>
            <person name="Yadav J.S."/>
            <person name="Pangilinan J."/>
            <person name="Larsson K.H."/>
            <person name="Matsuura K."/>
            <person name="Barry K."/>
            <person name="Labutti K."/>
            <person name="Kuo R."/>
            <person name="Ohm R.A."/>
            <person name="Bhattacharya S.S."/>
            <person name="Shirouzu T."/>
            <person name="Yoshinaga Y."/>
            <person name="Martin F.M."/>
            <person name="Grigoriev I.V."/>
            <person name="Hibbett D.S."/>
        </authorList>
    </citation>
    <scope>NUCLEOTIDE SEQUENCE [LARGE SCALE GENOMIC DNA]</scope>
    <source>
        <strain evidence="2 3">CBS 109695</strain>
    </source>
</reference>
<feature type="region of interest" description="Disordered" evidence="1">
    <location>
        <begin position="92"/>
        <end position="117"/>
    </location>
</feature>
<feature type="region of interest" description="Disordered" evidence="1">
    <location>
        <begin position="133"/>
        <end position="155"/>
    </location>
</feature>
<keyword evidence="3" id="KW-1185">Reference proteome</keyword>
<organism evidence="2 3">
    <name type="scientific">Athelia psychrophila</name>
    <dbReference type="NCBI Taxonomy" id="1759441"/>
    <lineage>
        <taxon>Eukaryota</taxon>
        <taxon>Fungi</taxon>
        <taxon>Dikarya</taxon>
        <taxon>Basidiomycota</taxon>
        <taxon>Agaricomycotina</taxon>
        <taxon>Agaricomycetes</taxon>
        <taxon>Agaricomycetidae</taxon>
        <taxon>Atheliales</taxon>
        <taxon>Atheliaceae</taxon>
        <taxon>Athelia</taxon>
    </lineage>
</organism>
<name>A0A167XDV9_9AGAM</name>
<dbReference type="AlphaFoldDB" id="A0A167XDV9"/>
<dbReference type="EMBL" id="KV417761">
    <property type="protein sequence ID" value="KZP07112.1"/>
    <property type="molecule type" value="Genomic_DNA"/>
</dbReference>
<protein>
    <submittedName>
        <fullName evidence="2">Uncharacterized protein</fullName>
    </submittedName>
</protein>
<evidence type="ECO:0000256" key="1">
    <source>
        <dbReference type="SAM" id="MobiDB-lite"/>
    </source>
</evidence>